<evidence type="ECO:0000313" key="12">
    <source>
        <dbReference type="Proteomes" id="UP000319255"/>
    </source>
</evidence>
<feature type="active site" description="Nucleophile" evidence="9">
    <location>
        <position position="196"/>
    </location>
</feature>
<comment type="similarity">
    <text evidence="2">Belongs to the YkuD family.</text>
</comment>
<accession>A0A501WZ22</accession>
<dbReference type="PANTHER" id="PTHR30582:SF24">
    <property type="entry name" value="L,D-TRANSPEPTIDASE ERFK_SRFK-RELATED"/>
    <property type="match status" value="1"/>
</dbReference>
<dbReference type="AlphaFoldDB" id="A0A501WZ22"/>
<evidence type="ECO:0000256" key="1">
    <source>
        <dbReference type="ARBA" id="ARBA00004752"/>
    </source>
</evidence>
<dbReference type="GO" id="GO:0071555">
    <property type="term" value="P:cell wall organization"/>
    <property type="evidence" value="ECO:0007669"/>
    <property type="project" value="UniProtKB-UniRule"/>
</dbReference>
<dbReference type="GO" id="GO:0071972">
    <property type="term" value="F:peptidoglycan L,D-transpeptidase activity"/>
    <property type="evidence" value="ECO:0007669"/>
    <property type="project" value="TreeGrafter"/>
</dbReference>
<comment type="pathway">
    <text evidence="1 9">Cell wall biogenesis; peptidoglycan biosynthesis.</text>
</comment>
<dbReference type="InterPro" id="IPR005490">
    <property type="entry name" value="LD_TPept_cat_dom"/>
</dbReference>
<keyword evidence="4" id="KW-0808">Transferase</keyword>
<dbReference type="InterPro" id="IPR038063">
    <property type="entry name" value="Transpep_catalytic_dom"/>
</dbReference>
<dbReference type="InterPro" id="IPR050979">
    <property type="entry name" value="LD-transpeptidase"/>
</dbReference>
<dbReference type="Gene3D" id="2.40.440.10">
    <property type="entry name" value="L,D-transpeptidase catalytic domain-like"/>
    <property type="match status" value="1"/>
</dbReference>
<evidence type="ECO:0000256" key="3">
    <source>
        <dbReference type="ARBA" id="ARBA00022676"/>
    </source>
</evidence>
<evidence type="ECO:0000256" key="5">
    <source>
        <dbReference type="ARBA" id="ARBA00022801"/>
    </source>
</evidence>
<keyword evidence="5" id="KW-0378">Hydrolase</keyword>
<protein>
    <submittedName>
        <fullName evidence="11">L,D-transpeptidase</fullName>
    </submittedName>
</protein>
<dbReference type="GO" id="GO:0008360">
    <property type="term" value="P:regulation of cell shape"/>
    <property type="evidence" value="ECO:0007669"/>
    <property type="project" value="UniProtKB-UniRule"/>
</dbReference>
<keyword evidence="3" id="KW-0328">Glycosyltransferase</keyword>
<dbReference type="GO" id="GO:0018104">
    <property type="term" value="P:peptidoglycan-protein cross-linking"/>
    <property type="evidence" value="ECO:0007669"/>
    <property type="project" value="TreeGrafter"/>
</dbReference>
<dbReference type="UniPathway" id="UPA00219"/>
<dbReference type="Proteomes" id="UP000319255">
    <property type="component" value="Unassembled WGS sequence"/>
</dbReference>
<dbReference type="CDD" id="cd16913">
    <property type="entry name" value="YkuD_like"/>
    <property type="match status" value="1"/>
</dbReference>
<reference evidence="11 12" key="1">
    <citation type="submission" date="2019-06" db="EMBL/GenBank/DDBJ databases">
        <title>A novel bacterium of genus Amaricoccus, isolated from marine sediment.</title>
        <authorList>
            <person name="Huang H."/>
            <person name="Mo K."/>
            <person name="Hu Y."/>
        </authorList>
    </citation>
    <scope>NUCLEOTIDE SEQUENCE [LARGE SCALE GENOMIC DNA]</scope>
    <source>
        <strain evidence="11 12">HB172011</strain>
    </source>
</reference>
<evidence type="ECO:0000256" key="4">
    <source>
        <dbReference type="ARBA" id="ARBA00022679"/>
    </source>
</evidence>
<evidence type="ECO:0000256" key="6">
    <source>
        <dbReference type="ARBA" id="ARBA00022960"/>
    </source>
</evidence>
<comment type="caution">
    <text evidence="11">The sequence shown here is derived from an EMBL/GenBank/DDBJ whole genome shotgun (WGS) entry which is preliminary data.</text>
</comment>
<feature type="domain" description="L,D-TPase catalytic" evidence="10">
    <location>
        <begin position="84"/>
        <end position="220"/>
    </location>
</feature>
<evidence type="ECO:0000256" key="7">
    <source>
        <dbReference type="ARBA" id="ARBA00022984"/>
    </source>
</evidence>
<dbReference type="GO" id="GO:0016757">
    <property type="term" value="F:glycosyltransferase activity"/>
    <property type="evidence" value="ECO:0007669"/>
    <property type="project" value="UniProtKB-KW"/>
</dbReference>
<dbReference type="OrthoDB" id="9795305at2"/>
<evidence type="ECO:0000256" key="2">
    <source>
        <dbReference type="ARBA" id="ARBA00005992"/>
    </source>
</evidence>
<evidence type="ECO:0000313" key="11">
    <source>
        <dbReference type="EMBL" id="TPE52281.1"/>
    </source>
</evidence>
<name>A0A501WZ22_9RHOB</name>
<keyword evidence="6 9" id="KW-0133">Cell shape</keyword>
<evidence type="ECO:0000259" key="10">
    <source>
        <dbReference type="PROSITE" id="PS52029"/>
    </source>
</evidence>
<sequence length="220" mass="23144">MAPGAACLALALGACAPTEPAGLVQAESPEAARLSLSPETEPVDPALYAARPDGAWTIPAIDVGRFPPGLLRHTVPYAGAEAPGTIVIDTKGPFLYYVEPGGQAIRYGIAIGREGFGWTGEGRIARTARWPGWTPPPEMIARDPSLRPWAGGMPGGPRNPLGARALYIYFGGADSGFRIHGTNQPGSIGWAASSGCFRMLNQDVIDLYDRVRLGAPVRVI</sequence>
<evidence type="ECO:0000256" key="8">
    <source>
        <dbReference type="ARBA" id="ARBA00023316"/>
    </source>
</evidence>
<gene>
    <name evidence="11" type="ORF">FJM51_07260</name>
</gene>
<dbReference type="Pfam" id="PF03734">
    <property type="entry name" value="YkuD"/>
    <property type="match status" value="1"/>
</dbReference>
<evidence type="ECO:0000256" key="9">
    <source>
        <dbReference type="PROSITE-ProRule" id="PRU01373"/>
    </source>
</evidence>
<dbReference type="FunFam" id="2.40.440.10:FF:000002">
    <property type="entry name" value="L,D-transpeptidase ErfK/SrfK"/>
    <property type="match status" value="1"/>
</dbReference>
<dbReference type="GO" id="GO:0005576">
    <property type="term" value="C:extracellular region"/>
    <property type="evidence" value="ECO:0007669"/>
    <property type="project" value="TreeGrafter"/>
</dbReference>
<keyword evidence="7 9" id="KW-0573">Peptidoglycan synthesis</keyword>
<dbReference type="SUPFAM" id="SSF141523">
    <property type="entry name" value="L,D-transpeptidase catalytic domain-like"/>
    <property type="match status" value="1"/>
</dbReference>
<keyword evidence="8 9" id="KW-0961">Cell wall biogenesis/degradation</keyword>
<feature type="active site" description="Proton donor/acceptor" evidence="9">
    <location>
        <position position="180"/>
    </location>
</feature>
<proteinExistence type="inferred from homology"/>
<dbReference type="EMBL" id="VFRP01000004">
    <property type="protein sequence ID" value="TPE52281.1"/>
    <property type="molecule type" value="Genomic_DNA"/>
</dbReference>
<keyword evidence="12" id="KW-1185">Reference proteome</keyword>
<dbReference type="PROSITE" id="PS52029">
    <property type="entry name" value="LD_TPASE"/>
    <property type="match status" value="1"/>
</dbReference>
<dbReference type="PANTHER" id="PTHR30582">
    <property type="entry name" value="L,D-TRANSPEPTIDASE"/>
    <property type="match status" value="1"/>
</dbReference>
<organism evidence="11 12">
    <name type="scientific">Amaricoccus solimangrovi</name>
    <dbReference type="NCBI Taxonomy" id="2589815"/>
    <lineage>
        <taxon>Bacteria</taxon>
        <taxon>Pseudomonadati</taxon>
        <taxon>Pseudomonadota</taxon>
        <taxon>Alphaproteobacteria</taxon>
        <taxon>Rhodobacterales</taxon>
        <taxon>Paracoccaceae</taxon>
        <taxon>Amaricoccus</taxon>
    </lineage>
</organism>